<feature type="compositionally biased region" description="Polar residues" evidence="1">
    <location>
        <begin position="101"/>
        <end position="111"/>
    </location>
</feature>
<feature type="compositionally biased region" description="Basic and acidic residues" evidence="1">
    <location>
        <begin position="230"/>
        <end position="239"/>
    </location>
</feature>
<feature type="region of interest" description="Disordered" evidence="1">
    <location>
        <begin position="84"/>
        <end position="111"/>
    </location>
</feature>
<name>A0ABW4BUA5_9LACO</name>
<feature type="chain" id="PRO_5045064405" description="Lipoprotein" evidence="2">
    <location>
        <begin position="27"/>
        <end position="295"/>
    </location>
</feature>
<feature type="region of interest" description="Disordered" evidence="1">
    <location>
        <begin position="184"/>
        <end position="245"/>
    </location>
</feature>
<organism evidence="3 4">
    <name type="scientific">Companilactobacillus keshanensis</name>
    <dbReference type="NCBI Taxonomy" id="2486003"/>
    <lineage>
        <taxon>Bacteria</taxon>
        <taxon>Bacillati</taxon>
        <taxon>Bacillota</taxon>
        <taxon>Bacilli</taxon>
        <taxon>Lactobacillales</taxon>
        <taxon>Lactobacillaceae</taxon>
        <taxon>Companilactobacillus</taxon>
    </lineage>
</organism>
<sequence length="295" mass="32094">MKKILTLMVATIAAFLVVGCSNSSSSSSNNNSNDYKTEMSKGNKAVDKKDYSKALTYYKSADKEKSTTKSSAYKKQAQNLVNAKKQMNKREFSDAKKSLNKAKNQSNGNSKMTDRAKTLLKQVKRIMQNRSDFKINIKTAKSLIKSDNIDQATTLLKQITGFKGIKGKYYSDIYKQAKKLLDDMPKSSAKATTSNSDSTNNSSNSSDSTTTNNDSATGTSDSDNPAANGDFDKESRKYDGGTITNSDIATARQQLTDAGVKDVPAWSDSEIIRAIKNAHAAGRTTVQESDGKVSN</sequence>
<evidence type="ECO:0008006" key="5">
    <source>
        <dbReference type="Google" id="ProtNLM"/>
    </source>
</evidence>
<feature type="signal peptide" evidence="2">
    <location>
        <begin position="1"/>
        <end position="26"/>
    </location>
</feature>
<evidence type="ECO:0000256" key="2">
    <source>
        <dbReference type="SAM" id="SignalP"/>
    </source>
</evidence>
<protein>
    <recommendedName>
        <fullName evidence="5">Lipoprotein</fullName>
    </recommendedName>
</protein>
<dbReference type="PROSITE" id="PS51257">
    <property type="entry name" value="PROKAR_LIPOPROTEIN"/>
    <property type="match status" value="1"/>
</dbReference>
<gene>
    <name evidence="3" type="ORF">ACFQ42_06270</name>
</gene>
<accession>A0ABW4BUA5</accession>
<feature type="compositionally biased region" description="Low complexity" evidence="1">
    <location>
        <begin position="187"/>
        <end position="224"/>
    </location>
</feature>
<dbReference type="EMBL" id="JBHTOI010000039">
    <property type="protein sequence ID" value="MFD1418338.1"/>
    <property type="molecule type" value="Genomic_DNA"/>
</dbReference>
<feature type="region of interest" description="Disordered" evidence="1">
    <location>
        <begin position="21"/>
        <end position="43"/>
    </location>
</feature>
<dbReference type="RefSeq" id="WP_125677392.1">
    <property type="nucleotide sequence ID" value="NZ_JBHTOI010000039.1"/>
</dbReference>
<keyword evidence="4" id="KW-1185">Reference proteome</keyword>
<reference evidence="4" key="1">
    <citation type="journal article" date="2019" name="Int. J. Syst. Evol. Microbiol.">
        <title>The Global Catalogue of Microorganisms (GCM) 10K type strain sequencing project: providing services to taxonomists for standard genome sequencing and annotation.</title>
        <authorList>
            <consortium name="The Broad Institute Genomics Platform"/>
            <consortium name="The Broad Institute Genome Sequencing Center for Infectious Disease"/>
            <person name="Wu L."/>
            <person name="Ma J."/>
        </authorList>
    </citation>
    <scope>NUCLEOTIDE SEQUENCE [LARGE SCALE GENOMIC DNA]</scope>
    <source>
        <strain evidence="4">CCM 8936</strain>
    </source>
</reference>
<comment type="caution">
    <text evidence="3">The sequence shown here is derived from an EMBL/GenBank/DDBJ whole genome shotgun (WGS) entry which is preliminary data.</text>
</comment>
<dbReference type="Proteomes" id="UP001597251">
    <property type="component" value="Unassembled WGS sequence"/>
</dbReference>
<evidence type="ECO:0000313" key="3">
    <source>
        <dbReference type="EMBL" id="MFD1418338.1"/>
    </source>
</evidence>
<keyword evidence="2" id="KW-0732">Signal</keyword>
<evidence type="ECO:0000256" key="1">
    <source>
        <dbReference type="SAM" id="MobiDB-lite"/>
    </source>
</evidence>
<feature type="compositionally biased region" description="Low complexity" evidence="1">
    <location>
        <begin position="21"/>
        <end position="33"/>
    </location>
</feature>
<proteinExistence type="predicted"/>
<feature type="compositionally biased region" description="Basic and acidic residues" evidence="1">
    <location>
        <begin position="88"/>
        <end position="97"/>
    </location>
</feature>
<evidence type="ECO:0000313" key="4">
    <source>
        <dbReference type="Proteomes" id="UP001597251"/>
    </source>
</evidence>